<dbReference type="Pfam" id="PF03413">
    <property type="entry name" value="PepSY"/>
    <property type="match status" value="2"/>
</dbReference>
<dbReference type="Pfam" id="PF03929">
    <property type="entry name" value="PepSY_TM"/>
    <property type="match status" value="1"/>
</dbReference>
<proteinExistence type="predicted"/>
<protein>
    <submittedName>
        <fullName evidence="3">PepSY domain-containing protein</fullName>
    </submittedName>
</protein>
<dbReference type="InterPro" id="IPR025711">
    <property type="entry name" value="PepSY"/>
</dbReference>
<dbReference type="InterPro" id="IPR005625">
    <property type="entry name" value="PepSY-ass_TM"/>
</dbReference>
<feature type="transmembrane region" description="Helical" evidence="1">
    <location>
        <begin position="32"/>
        <end position="56"/>
    </location>
</feature>
<dbReference type="PANTHER" id="PTHR34219">
    <property type="entry name" value="IRON-REGULATED INNER MEMBRANE PROTEIN-RELATED"/>
    <property type="match status" value="1"/>
</dbReference>
<evidence type="ECO:0000259" key="2">
    <source>
        <dbReference type="Pfam" id="PF03413"/>
    </source>
</evidence>
<name>A0A6L3UWY9_9BACI</name>
<reference evidence="3 4" key="1">
    <citation type="journal article" date="2016" name="Antonie Van Leeuwenhoek">
        <title>Bacillus depressus sp. nov., isolated from soil of a sunflower field.</title>
        <authorList>
            <person name="Wei X."/>
            <person name="Xin D."/>
            <person name="Xin Y."/>
            <person name="Zhang H."/>
            <person name="Wang T."/>
            <person name="Zhang J."/>
        </authorList>
    </citation>
    <scope>NUCLEOTIDE SEQUENCE [LARGE SCALE GENOMIC DNA]</scope>
    <source>
        <strain evidence="3 4">BZ1</strain>
    </source>
</reference>
<feature type="transmembrane region" description="Helical" evidence="1">
    <location>
        <begin position="214"/>
        <end position="234"/>
    </location>
</feature>
<dbReference type="RefSeq" id="WP_151537564.1">
    <property type="nucleotide sequence ID" value="NZ_WBOS01000029.1"/>
</dbReference>
<evidence type="ECO:0000313" key="3">
    <source>
        <dbReference type="EMBL" id="KAB2328488.1"/>
    </source>
</evidence>
<dbReference type="OrthoDB" id="111691at2"/>
<dbReference type="EMBL" id="WBOS01000029">
    <property type="protein sequence ID" value="KAB2328488.1"/>
    <property type="molecule type" value="Genomic_DNA"/>
</dbReference>
<dbReference type="PANTHER" id="PTHR34219:SF1">
    <property type="entry name" value="PEPSY DOMAIN-CONTAINING PROTEIN"/>
    <property type="match status" value="1"/>
</dbReference>
<sequence>MEAVKVENVIPNQQKRSEKRVKASLYQTVWRWHFYAGLIFSPFLIILAFSGAVYLFKPQIESMLYKDLYYVQEAGSSTLSPSAQVEKIKENYPEGTITSYKTYDDPSRTTEIGLIDNGQMSSVFINPYSGEITGSLKNEEKFIEISKKLHSELIVGGTVANRIVELAACWGAILLLTGLYIWWPRNKASIWGTILPRFNAKGKTFWRDMHAVPAFWLSLFIFILIATGLPWSGVLGEQINRLATATNTGTPPFAYSWAEKPESVTLTKDIAQDIPWANKNLPVPDSTAATYLPLSLEDIVYIAEKENIKKPYTISMPDGEKGVYTISHDQTPADLATLHIDQYSGAILSNVRFKDFGITAKLIEAGIALHEGRLFGIANQILGLIVCLGLIGIVISSFIMWRKRKPEGKLGAPAKSKDKKITRTVFFIMLIMGMIMPLVGISIIMMFLLDRFVFPRIKPLKAWLN</sequence>
<keyword evidence="1" id="KW-0812">Transmembrane</keyword>
<feature type="domain" description="PepSY" evidence="2">
    <location>
        <begin position="79"/>
        <end position="135"/>
    </location>
</feature>
<feature type="transmembrane region" description="Helical" evidence="1">
    <location>
        <begin position="421"/>
        <end position="449"/>
    </location>
</feature>
<feature type="transmembrane region" description="Helical" evidence="1">
    <location>
        <begin position="163"/>
        <end position="183"/>
    </location>
</feature>
<dbReference type="AlphaFoldDB" id="A0A6L3UWY9"/>
<evidence type="ECO:0000313" key="4">
    <source>
        <dbReference type="Proteomes" id="UP000481030"/>
    </source>
</evidence>
<accession>A0A6L3UWY9</accession>
<organism evidence="3 4">
    <name type="scientific">Cytobacillus depressus</name>
    <dbReference type="NCBI Taxonomy" id="1602942"/>
    <lineage>
        <taxon>Bacteria</taxon>
        <taxon>Bacillati</taxon>
        <taxon>Bacillota</taxon>
        <taxon>Bacilli</taxon>
        <taxon>Bacillales</taxon>
        <taxon>Bacillaceae</taxon>
        <taxon>Cytobacillus</taxon>
    </lineage>
</organism>
<comment type="caution">
    <text evidence="3">The sequence shown here is derived from an EMBL/GenBank/DDBJ whole genome shotgun (WGS) entry which is preliminary data.</text>
</comment>
<keyword evidence="4" id="KW-1185">Reference proteome</keyword>
<dbReference type="Proteomes" id="UP000481030">
    <property type="component" value="Unassembled WGS sequence"/>
</dbReference>
<feature type="domain" description="PepSY" evidence="2">
    <location>
        <begin position="293"/>
        <end position="349"/>
    </location>
</feature>
<gene>
    <name evidence="3" type="ORF">F7731_25515</name>
</gene>
<keyword evidence="1" id="KW-0472">Membrane</keyword>
<evidence type="ECO:0000256" key="1">
    <source>
        <dbReference type="SAM" id="Phobius"/>
    </source>
</evidence>
<feature type="transmembrane region" description="Helical" evidence="1">
    <location>
        <begin position="381"/>
        <end position="401"/>
    </location>
</feature>
<keyword evidence="1" id="KW-1133">Transmembrane helix</keyword>